<proteinExistence type="predicted"/>
<comment type="caution">
    <text evidence="1">The sequence shown here is derived from an EMBL/GenBank/DDBJ whole genome shotgun (WGS) entry which is preliminary data.</text>
</comment>
<evidence type="ECO:0000313" key="1">
    <source>
        <dbReference type="EMBL" id="KAA6355968.1"/>
    </source>
</evidence>
<dbReference type="AlphaFoldDB" id="A0A5J4TCI0"/>
<dbReference type="Proteomes" id="UP000324800">
    <property type="component" value="Unassembled WGS sequence"/>
</dbReference>
<name>A0A5J4TCI0_9EUKA</name>
<dbReference type="EMBL" id="SNRW01033736">
    <property type="protein sequence ID" value="KAA6355968.1"/>
    <property type="molecule type" value="Genomic_DNA"/>
</dbReference>
<reference evidence="1 2" key="1">
    <citation type="submission" date="2019-03" db="EMBL/GenBank/DDBJ databases">
        <title>Single cell metagenomics reveals metabolic interactions within the superorganism composed of flagellate Streblomastix strix and complex community of Bacteroidetes bacteria on its surface.</title>
        <authorList>
            <person name="Treitli S.C."/>
            <person name="Kolisko M."/>
            <person name="Husnik F."/>
            <person name="Keeling P."/>
            <person name="Hampl V."/>
        </authorList>
    </citation>
    <scope>NUCLEOTIDE SEQUENCE [LARGE SCALE GENOMIC DNA]</scope>
    <source>
        <strain evidence="1">ST1C</strain>
    </source>
</reference>
<organism evidence="1 2">
    <name type="scientific">Streblomastix strix</name>
    <dbReference type="NCBI Taxonomy" id="222440"/>
    <lineage>
        <taxon>Eukaryota</taxon>
        <taxon>Metamonada</taxon>
        <taxon>Preaxostyla</taxon>
        <taxon>Oxymonadida</taxon>
        <taxon>Streblomastigidae</taxon>
        <taxon>Streblomastix</taxon>
    </lineage>
</organism>
<evidence type="ECO:0000313" key="2">
    <source>
        <dbReference type="Proteomes" id="UP000324800"/>
    </source>
</evidence>
<accession>A0A5J4TCI0</accession>
<feature type="non-terminal residue" evidence="1">
    <location>
        <position position="40"/>
    </location>
</feature>
<sequence>MVEPYIPYKETQWNMEKDQGCDQVEQGNREIRFQDAWTRV</sequence>
<gene>
    <name evidence="1" type="ORF">EZS28_048504</name>
</gene>
<protein>
    <submittedName>
        <fullName evidence="1">Uncharacterized protein</fullName>
    </submittedName>
</protein>